<reference evidence="1 2" key="1">
    <citation type="submission" date="2019-10" db="EMBL/GenBank/DDBJ databases">
        <title>Isolation, Identification of Microvirga thermotolerans HR1, a novel thermophilic bacterium and Comparative Genomics of the genus Microvirga.</title>
        <authorList>
            <person name="Li J."/>
            <person name="Zhang W."/>
            <person name="Lin M."/>
            <person name="Wang J."/>
        </authorList>
    </citation>
    <scope>NUCLEOTIDE SEQUENCE [LARGE SCALE GENOMIC DNA]</scope>
    <source>
        <strain evidence="1 2">HR1</strain>
    </source>
</reference>
<protein>
    <recommendedName>
        <fullName evidence="3">PAS domain-containing protein</fullName>
    </recommendedName>
</protein>
<accession>A0A5P9JZG0</accession>
<evidence type="ECO:0000313" key="2">
    <source>
        <dbReference type="Proteomes" id="UP000325614"/>
    </source>
</evidence>
<dbReference type="EMBL" id="CP045423">
    <property type="protein sequence ID" value="QFU17541.1"/>
    <property type="molecule type" value="Genomic_DNA"/>
</dbReference>
<proteinExistence type="predicted"/>
<evidence type="ECO:0000313" key="1">
    <source>
        <dbReference type="EMBL" id="QFU17541.1"/>
    </source>
</evidence>
<gene>
    <name evidence="1" type="ORF">GDR74_15710</name>
</gene>
<dbReference type="KEGG" id="mico:GDR74_15710"/>
<dbReference type="RefSeq" id="WP_152587175.1">
    <property type="nucleotide sequence ID" value="NZ_CP045423.1"/>
</dbReference>
<keyword evidence="2" id="KW-1185">Reference proteome</keyword>
<dbReference type="Proteomes" id="UP000325614">
    <property type="component" value="Chromosome"/>
</dbReference>
<evidence type="ECO:0008006" key="3">
    <source>
        <dbReference type="Google" id="ProtNLM"/>
    </source>
</evidence>
<sequence>MTASYSLPDPLEPDLARLHAYWKDLIRGENSMPFSDDIDIAGLSALANRIVLLQAFDDPRRFRFEHAGESVAARAGAHLQGAFVDEVGQQPPLEGLMEQCVATVGSRAPTYYRSPATGREESYARLLLPTWGDGRVGLLLGAVVPLSGKAS</sequence>
<dbReference type="AlphaFoldDB" id="A0A5P9JZG0"/>
<organism evidence="1 2">
    <name type="scientific">Microvirga thermotolerans</name>
    <dbReference type="NCBI Taxonomy" id="2651334"/>
    <lineage>
        <taxon>Bacteria</taxon>
        <taxon>Pseudomonadati</taxon>
        <taxon>Pseudomonadota</taxon>
        <taxon>Alphaproteobacteria</taxon>
        <taxon>Hyphomicrobiales</taxon>
        <taxon>Methylobacteriaceae</taxon>
        <taxon>Microvirga</taxon>
    </lineage>
</organism>
<name>A0A5P9JZG0_9HYPH</name>